<dbReference type="AlphaFoldDB" id="I4DQJ9"/>
<name>I4DQJ9_PAPXU</name>
<feature type="compositionally biased region" description="Low complexity" evidence="1">
    <location>
        <begin position="11"/>
        <end position="31"/>
    </location>
</feature>
<feature type="compositionally biased region" description="Basic and acidic residues" evidence="1">
    <location>
        <begin position="1"/>
        <end position="10"/>
    </location>
</feature>
<accession>I4DQJ9</accession>
<evidence type="ECO:0000313" key="2">
    <source>
        <dbReference type="EMBL" id="BAM20189.1"/>
    </source>
</evidence>
<reference evidence="2" key="1">
    <citation type="journal article" date="2012" name="BMC Biol.">
        <title>Comprehensive microarray-based analysis for stage-specific larval camouflage pattern-associated genes in the swallowtail butterfly, Papilio xuthus.</title>
        <authorList>
            <person name="Futahashi R."/>
            <person name="Shirataki H."/>
            <person name="Narita T."/>
            <person name="Mita K."/>
            <person name="Fujiwara H."/>
        </authorList>
    </citation>
    <scope>NUCLEOTIDE SEQUENCE</scope>
    <source>
        <tissue evidence="2">Epidermis</tissue>
    </source>
</reference>
<sequence>SARASRDTGHLARSLSADGRSSSSRRVAGGKAARAHAAAAATAGDQLAPLAGDRQLTVTELFQSYISLLDTILIQYVCRFAIFAKSVRLDIVHT</sequence>
<feature type="region of interest" description="Disordered" evidence="1">
    <location>
        <begin position="1"/>
        <end position="31"/>
    </location>
</feature>
<proteinExistence type="evidence at transcript level"/>
<evidence type="ECO:0000256" key="1">
    <source>
        <dbReference type="SAM" id="MobiDB-lite"/>
    </source>
</evidence>
<organism evidence="2">
    <name type="scientific">Papilio xuthus</name>
    <name type="common">Asian swallowtail butterfly</name>
    <dbReference type="NCBI Taxonomy" id="66420"/>
    <lineage>
        <taxon>Eukaryota</taxon>
        <taxon>Metazoa</taxon>
        <taxon>Ecdysozoa</taxon>
        <taxon>Arthropoda</taxon>
        <taxon>Hexapoda</taxon>
        <taxon>Insecta</taxon>
        <taxon>Pterygota</taxon>
        <taxon>Neoptera</taxon>
        <taxon>Endopterygota</taxon>
        <taxon>Lepidoptera</taxon>
        <taxon>Glossata</taxon>
        <taxon>Ditrysia</taxon>
        <taxon>Papilionoidea</taxon>
        <taxon>Papilionidae</taxon>
        <taxon>Papilioninae</taxon>
        <taxon>Papilio</taxon>
    </lineage>
</organism>
<protein>
    <submittedName>
        <fullName evidence="2">Uncharacterized protein</fullName>
    </submittedName>
</protein>
<feature type="non-terminal residue" evidence="2">
    <location>
        <position position="1"/>
    </location>
</feature>
<dbReference type="EMBL" id="AK404315">
    <property type="protein sequence ID" value="BAM20189.1"/>
    <property type="molecule type" value="mRNA"/>
</dbReference>